<feature type="coiled-coil region" evidence="14">
    <location>
        <begin position="232"/>
        <end position="259"/>
    </location>
</feature>
<feature type="compositionally biased region" description="Gly residues" evidence="15">
    <location>
        <begin position="1047"/>
        <end position="1057"/>
    </location>
</feature>
<evidence type="ECO:0000256" key="10">
    <source>
        <dbReference type="ARBA" id="ARBA00023180"/>
    </source>
</evidence>
<dbReference type="GO" id="GO:0005254">
    <property type="term" value="F:chloride channel activity"/>
    <property type="evidence" value="ECO:0007669"/>
    <property type="project" value="UniProtKB-UniRule"/>
</dbReference>
<evidence type="ECO:0000256" key="4">
    <source>
        <dbReference type="ARBA" id="ARBA00022475"/>
    </source>
</evidence>
<feature type="compositionally biased region" description="Low complexity" evidence="15">
    <location>
        <begin position="891"/>
        <end position="903"/>
    </location>
</feature>
<feature type="compositionally biased region" description="Low complexity" evidence="15">
    <location>
        <begin position="944"/>
        <end position="965"/>
    </location>
</feature>
<dbReference type="GO" id="GO:0005886">
    <property type="term" value="C:plasma membrane"/>
    <property type="evidence" value="ECO:0007669"/>
    <property type="project" value="UniProtKB-SubCell"/>
</dbReference>
<dbReference type="InterPro" id="IPR006990">
    <property type="entry name" value="Tweety"/>
</dbReference>
<feature type="transmembrane region" description="Helical" evidence="13">
    <location>
        <begin position="111"/>
        <end position="132"/>
    </location>
</feature>
<keyword evidence="6 13" id="KW-1133">Transmembrane helix</keyword>
<keyword evidence="17" id="KW-1185">Reference proteome</keyword>
<comment type="caution">
    <text evidence="16">The sequence shown here is derived from an EMBL/GenBank/DDBJ whole genome shotgun (WGS) entry which is preliminary data.</text>
</comment>
<feature type="compositionally biased region" description="Basic and acidic residues" evidence="15">
    <location>
        <begin position="904"/>
        <end position="913"/>
    </location>
</feature>
<comment type="caution">
    <text evidence="13">Lacks conserved residue(s) required for the propagation of feature annotation.</text>
</comment>
<dbReference type="AlphaFoldDB" id="A0ABD1DW84"/>
<feature type="compositionally biased region" description="Low complexity" evidence="15">
    <location>
        <begin position="918"/>
        <end position="932"/>
    </location>
</feature>
<evidence type="ECO:0000256" key="9">
    <source>
        <dbReference type="ARBA" id="ARBA00023173"/>
    </source>
</evidence>
<evidence type="ECO:0000256" key="3">
    <source>
        <dbReference type="ARBA" id="ARBA00022448"/>
    </source>
</evidence>
<keyword evidence="3 13" id="KW-0813">Transport</keyword>
<dbReference type="Pfam" id="PF04906">
    <property type="entry name" value="Tweety"/>
    <property type="match status" value="1"/>
</dbReference>
<comment type="subcellular location">
    <subcellularLocation>
        <location evidence="1">Cell membrane</location>
        <topology evidence="1">Multi-pass membrane protein</topology>
    </subcellularLocation>
</comment>
<feature type="compositionally biased region" description="Polar residues" evidence="15">
    <location>
        <begin position="621"/>
        <end position="630"/>
    </location>
</feature>
<dbReference type="EMBL" id="JBEHCU010001617">
    <property type="protein sequence ID" value="KAL1403415.1"/>
    <property type="molecule type" value="Genomic_DNA"/>
</dbReference>
<evidence type="ECO:0000256" key="5">
    <source>
        <dbReference type="ARBA" id="ARBA00022692"/>
    </source>
</evidence>
<keyword evidence="14" id="KW-0175">Coiled coil</keyword>
<evidence type="ECO:0000256" key="15">
    <source>
        <dbReference type="SAM" id="MobiDB-lite"/>
    </source>
</evidence>
<dbReference type="PANTHER" id="PTHR12424:SF18">
    <property type="entry name" value="PROTEIN TWEETY-2"/>
    <property type="match status" value="1"/>
</dbReference>
<gene>
    <name evidence="16" type="ORF">pipiens_005691</name>
</gene>
<feature type="compositionally biased region" description="Low complexity" evidence="15">
    <location>
        <begin position="528"/>
        <end position="552"/>
    </location>
</feature>
<evidence type="ECO:0000256" key="8">
    <source>
        <dbReference type="ARBA" id="ARBA00023136"/>
    </source>
</evidence>
<feature type="compositionally biased region" description="Low complexity" evidence="15">
    <location>
        <begin position="744"/>
        <end position="754"/>
    </location>
</feature>
<comment type="function">
    <text evidence="13">Probable chloride channel.</text>
</comment>
<feature type="compositionally biased region" description="Basic and acidic residues" evidence="15">
    <location>
        <begin position="553"/>
        <end position="562"/>
    </location>
</feature>
<keyword evidence="12 13" id="KW-0407">Ion channel</keyword>
<evidence type="ECO:0000256" key="11">
    <source>
        <dbReference type="ARBA" id="ARBA00023214"/>
    </source>
</evidence>
<feature type="region of interest" description="Disordered" evidence="15">
    <location>
        <begin position="612"/>
        <end position="654"/>
    </location>
</feature>
<feature type="region of interest" description="Disordered" evidence="15">
    <location>
        <begin position="468"/>
        <end position="562"/>
    </location>
</feature>
<feature type="region of interest" description="Disordered" evidence="15">
    <location>
        <begin position="725"/>
        <end position="842"/>
    </location>
</feature>
<feature type="region of interest" description="Disordered" evidence="15">
    <location>
        <begin position="874"/>
        <end position="1064"/>
    </location>
</feature>
<name>A0ABD1DW84_CULPP</name>
<keyword evidence="10" id="KW-0325">Glycoprotein</keyword>
<evidence type="ECO:0000256" key="6">
    <source>
        <dbReference type="ARBA" id="ARBA00022989"/>
    </source>
</evidence>
<dbReference type="Proteomes" id="UP001562425">
    <property type="component" value="Unassembled WGS sequence"/>
</dbReference>
<feature type="compositionally biased region" description="Polar residues" evidence="15">
    <location>
        <begin position="725"/>
        <end position="738"/>
    </location>
</feature>
<protein>
    <recommendedName>
        <fullName evidence="13">Protein tweety homolog</fullName>
    </recommendedName>
</protein>
<organism evidence="16 17">
    <name type="scientific">Culex pipiens pipiens</name>
    <name type="common">Northern house mosquito</name>
    <dbReference type="NCBI Taxonomy" id="38569"/>
    <lineage>
        <taxon>Eukaryota</taxon>
        <taxon>Metazoa</taxon>
        <taxon>Ecdysozoa</taxon>
        <taxon>Arthropoda</taxon>
        <taxon>Hexapoda</taxon>
        <taxon>Insecta</taxon>
        <taxon>Pterygota</taxon>
        <taxon>Neoptera</taxon>
        <taxon>Endopterygota</taxon>
        <taxon>Diptera</taxon>
        <taxon>Nematocera</taxon>
        <taxon>Culicoidea</taxon>
        <taxon>Culicidae</taxon>
        <taxon>Culicinae</taxon>
        <taxon>Culicini</taxon>
        <taxon>Culex</taxon>
        <taxon>Culex</taxon>
    </lineage>
</organism>
<dbReference type="PANTHER" id="PTHR12424">
    <property type="entry name" value="TWEETY-RELATED"/>
    <property type="match status" value="1"/>
</dbReference>
<feature type="compositionally biased region" description="Low complexity" evidence="15">
    <location>
        <begin position="812"/>
        <end position="826"/>
    </location>
</feature>
<feature type="compositionally biased region" description="Low complexity" evidence="15">
    <location>
        <begin position="786"/>
        <end position="796"/>
    </location>
</feature>
<evidence type="ECO:0000256" key="14">
    <source>
        <dbReference type="SAM" id="Coils"/>
    </source>
</evidence>
<keyword evidence="8 13" id="KW-0472">Membrane</keyword>
<feature type="transmembrane region" description="Helical" evidence="13">
    <location>
        <begin position="139"/>
        <end position="163"/>
    </location>
</feature>
<sequence>MIPRELLNLLWALQAGQPDLPDLLEPTEMVKQNLKSKVVLSELEAKLEQPPQLYNQTALYLLQDTVKMVKDNTTLAINALETVVYLTRPSYSDLTLKNLLDTYEFYEELRWPATLGFLTFLLLLCIILVIGATRSSRCALIFFSVCGLLAVTVCWLLSGIYLASAVALGDFCMKPNDYICSQQKLKDVQYTYCSSVGTNRYVLRLNESKDYVDRAKESLETATRIAIDLYPRFEMSSKINRLNNELDDSKRQLIALSAMADRRTVMEHYADATRGLCEGGLLGLTLMLLASLISAAILSLLVCVDSHTWIYLTKKRPYEDKSETAPLFPAGAASASPSAPINSGTMTVNRTLLHAQAATSNGTGLTHGGGGGGGIGGGGGGGLIASSGRNGTTHGLRGASGHHTLGRLPSHASGHIAGPNNGKYATLSSNKLDMKLTVSTATLSEKDPRDITNNGFNRFDPKYVSIGPKAVRTTSSGGGQQQQGQSASVNKCATLRHGGRYGGSLTAGIGSSSGRRETSPSPLLKNVQQPMVTPQFKQQQQQLQQPLQQQHRQLQDAKPERQQKLNISTVSKEYQQQSYSCATLPYKKPSGFSEPSANNTTTTTSILKKESNLDSNKQHHQPQPTVYSIDTSHHHQQPPPPPQPQPQTHHRSLSSTNQLYHETGAGSAFASPPPSSAASTATTRSNVSIINQPLPEIPTAAQQQQQHKNNQQPLCAATLNQYRSLQRPSKHSSLSLKEQNSHHQQQQQYQHQVAQPPPPVQQKPSIPPKVTPPMLPPKNRHKDESLYQSRASSVSSSGGGGRPQQPLPQPPSHQSSSSSLPSYMGTITGGGAPPGSGSGKTNFSAIQLQLQNQLHFKQYHQLTQQPWQREHLPQQPQSLGYEPSSRHESSKQSSRNRSYSGSSERGDRGDPQQHHQKSSNIEKQQQKQQSYQTLPKNHHHHHNSSSATTSFSTQTPPMQQSQQAASHHHHHPQQQQQQQSQQAVTQPQQQQPKSILSKSRSNEAREREREHREREREHRERERERSSHRSSGAATSHEYHHDPRPGTEGGPGGGGGAKNVNPNVYYRSLQRGGLQANNDLYSVTEL</sequence>
<evidence type="ECO:0000256" key="13">
    <source>
        <dbReference type="RuleBase" id="RU361114"/>
    </source>
</evidence>
<evidence type="ECO:0000313" key="17">
    <source>
        <dbReference type="Proteomes" id="UP001562425"/>
    </source>
</evidence>
<feature type="compositionally biased region" description="Pro residues" evidence="15">
    <location>
        <begin position="755"/>
        <end position="776"/>
    </location>
</feature>
<keyword evidence="7 13" id="KW-0406">Ion transport</keyword>
<evidence type="ECO:0000256" key="1">
    <source>
        <dbReference type="ARBA" id="ARBA00004651"/>
    </source>
</evidence>
<feature type="compositionally biased region" description="Low complexity" evidence="15">
    <location>
        <begin position="973"/>
        <end position="992"/>
    </location>
</feature>
<keyword evidence="5 13" id="KW-0812">Transmembrane</keyword>
<comment type="similarity">
    <text evidence="2 13">Belongs to the tweety family.</text>
</comment>
<dbReference type="GO" id="GO:0034707">
    <property type="term" value="C:chloride channel complex"/>
    <property type="evidence" value="ECO:0007669"/>
    <property type="project" value="UniProtKB-UniRule"/>
</dbReference>
<proteinExistence type="inferred from homology"/>
<feature type="region of interest" description="Disordered" evidence="15">
    <location>
        <begin position="664"/>
        <end position="683"/>
    </location>
</feature>
<accession>A0ABD1DW84</accession>
<evidence type="ECO:0000313" key="16">
    <source>
        <dbReference type="EMBL" id="KAL1403415.1"/>
    </source>
</evidence>
<evidence type="ECO:0000256" key="2">
    <source>
        <dbReference type="ARBA" id="ARBA00009849"/>
    </source>
</evidence>
<keyword evidence="4" id="KW-1003">Cell membrane</keyword>
<evidence type="ECO:0000256" key="7">
    <source>
        <dbReference type="ARBA" id="ARBA00023065"/>
    </source>
</evidence>
<reference evidence="16 17" key="1">
    <citation type="submission" date="2024-05" db="EMBL/GenBank/DDBJ databases">
        <title>Culex pipiens pipiens assembly and annotation.</title>
        <authorList>
            <person name="Alout H."/>
            <person name="Durand T."/>
        </authorList>
    </citation>
    <scope>NUCLEOTIDE SEQUENCE [LARGE SCALE GENOMIC DNA]</scope>
    <source>
        <strain evidence="16">HA-2024</strain>
        <tissue evidence="16">Whole body</tissue>
    </source>
</reference>
<keyword evidence="11 13" id="KW-0868">Chloride</keyword>
<feature type="compositionally biased region" description="Basic and acidic residues" evidence="15">
    <location>
        <begin position="1000"/>
        <end position="1027"/>
    </location>
</feature>
<evidence type="ECO:0000256" key="12">
    <source>
        <dbReference type="ARBA" id="ARBA00023303"/>
    </source>
</evidence>
<keyword evidence="9 13" id="KW-0869">Chloride channel</keyword>
<feature type="compositionally biased region" description="Gly residues" evidence="15">
    <location>
        <begin position="827"/>
        <end position="838"/>
    </location>
</feature>